<sequence length="172" mass="19939">MRASRLKSKSRGQNTAEGRLSAVLRKFCSYRGNQASIFVDDKKTTQTITLHTRKMKRFFETLPEVKGLTTMNDWHDITPKFDAFGDLAAWIRVSGFTRIVLPPPAQQLRHIDTRFGQIGIEEMSYFRRFEWLDDSCMKLIISHIMDQDQDGQGRSRIGGFNPLYARVFDKVM</sequence>
<feature type="domain" description="ZSWIM1/3 RNaseH-like" evidence="1">
    <location>
        <begin position="26"/>
        <end position="65"/>
    </location>
</feature>
<dbReference type="STRING" id="4795.A0A225VQA9"/>
<dbReference type="InterPro" id="IPR048324">
    <property type="entry name" value="ZSWIM1-3_RNaseH-like"/>
</dbReference>
<name>A0A225VQA9_9STRA</name>
<keyword evidence="3" id="KW-1185">Reference proteome</keyword>
<dbReference type="Proteomes" id="UP000198211">
    <property type="component" value="Unassembled WGS sequence"/>
</dbReference>
<reference evidence="3" key="1">
    <citation type="submission" date="2017-03" db="EMBL/GenBank/DDBJ databases">
        <title>Phytopthora megakarya and P. palmivora, two closely related causual agents of cacao black pod achieved similar genome size and gene model numbers by different mechanisms.</title>
        <authorList>
            <person name="Ali S."/>
            <person name="Shao J."/>
            <person name="Larry D.J."/>
            <person name="Kronmiller B."/>
            <person name="Shen D."/>
            <person name="Strem M.D."/>
            <person name="Melnick R.L."/>
            <person name="Guiltinan M.J."/>
            <person name="Tyler B.M."/>
            <person name="Meinhardt L.W."/>
            <person name="Bailey B.A."/>
        </authorList>
    </citation>
    <scope>NUCLEOTIDE SEQUENCE [LARGE SCALE GENOMIC DNA]</scope>
    <source>
        <strain evidence="3">zdho120</strain>
    </source>
</reference>
<dbReference type="AlphaFoldDB" id="A0A225VQA9"/>
<proteinExistence type="predicted"/>
<dbReference type="EMBL" id="NBNE01003467">
    <property type="protein sequence ID" value="OWZ07623.1"/>
    <property type="molecule type" value="Genomic_DNA"/>
</dbReference>
<dbReference type="Pfam" id="PF21056">
    <property type="entry name" value="ZSWIM1-3_RNaseH-like"/>
    <property type="match status" value="1"/>
</dbReference>
<gene>
    <name evidence="2" type="ORF">PHMEG_00019965</name>
</gene>
<dbReference type="OrthoDB" id="1939479at2759"/>
<evidence type="ECO:0000259" key="1">
    <source>
        <dbReference type="Pfam" id="PF21056"/>
    </source>
</evidence>
<evidence type="ECO:0000313" key="2">
    <source>
        <dbReference type="EMBL" id="OWZ07623.1"/>
    </source>
</evidence>
<accession>A0A225VQA9</accession>
<organism evidence="2 3">
    <name type="scientific">Phytophthora megakarya</name>
    <dbReference type="NCBI Taxonomy" id="4795"/>
    <lineage>
        <taxon>Eukaryota</taxon>
        <taxon>Sar</taxon>
        <taxon>Stramenopiles</taxon>
        <taxon>Oomycota</taxon>
        <taxon>Peronosporomycetes</taxon>
        <taxon>Peronosporales</taxon>
        <taxon>Peronosporaceae</taxon>
        <taxon>Phytophthora</taxon>
    </lineage>
</organism>
<evidence type="ECO:0000313" key="3">
    <source>
        <dbReference type="Proteomes" id="UP000198211"/>
    </source>
</evidence>
<protein>
    <recommendedName>
        <fullName evidence="1">ZSWIM1/3 RNaseH-like domain-containing protein</fullName>
    </recommendedName>
</protein>
<comment type="caution">
    <text evidence="2">The sequence shown here is derived from an EMBL/GenBank/DDBJ whole genome shotgun (WGS) entry which is preliminary data.</text>
</comment>